<sequence>MTDLERLTAAFHAMNPWAQRLLSDLAEKYAVGFPAPRPKTHLRLVAVGRQRPPRGKKQPAECQAAEVRVAALLTDFSP</sequence>
<keyword evidence="2" id="KW-1185">Reference proteome</keyword>
<evidence type="ECO:0000313" key="2">
    <source>
        <dbReference type="Proteomes" id="UP000230390"/>
    </source>
</evidence>
<organism evidence="1 2">
    <name type="scientific">Massilia eurypsychrophila</name>
    <dbReference type="NCBI Taxonomy" id="1485217"/>
    <lineage>
        <taxon>Bacteria</taxon>
        <taxon>Pseudomonadati</taxon>
        <taxon>Pseudomonadota</taxon>
        <taxon>Betaproteobacteria</taxon>
        <taxon>Burkholderiales</taxon>
        <taxon>Oxalobacteraceae</taxon>
        <taxon>Telluria group</taxon>
        <taxon>Massilia</taxon>
    </lineage>
</organism>
<dbReference type="AlphaFoldDB" id="A0A2G8TJ64"/>
<dbReference type="EMBL" id="PDOC01000002">
    <property type="protein sequence ID" value="PIL46096.1"/>
    <property type="molecule type" value="Genomic_DNA"/>
</dbReference>
<comment type="caution">
    <text evidence="1">The sequence shown here is derived from an EMBL/GenBank/DDBJ whole genome shotgun (WGS) entry which is preliminary data.</text>
</comment>
<proteinExistence type="predicted"/>
<accession>A0A2G8TJ64</accession>
<dbReference type="Proteomes" id="UP000230390">
    <property type="component" value="Unassembled WGS sequence"/>
</dbReference>
<gene>
    <name evidence="1" type="ORF">CR105_03115</name>
</gene>
<reference evidence="1 2" key="1">
    <citation type="submission" date="2017-10" db="EMBL/GenBank/DDBJ databases">
        <title>Massilia psychrophilum sp. nov., a novel purple-pigmented bacterium isolated from Tianshan glacier, Xinjiang Municipality, China.</title>
        <authorList>
            <person name="Wang H."/>
        </authorList>
    </citation>
    <scope>NUCLEOTIDE SEQUENCE [LARGE SCALE GENOMIC DNA]</scope>
    <source>
        <strain evidence="1 2">JCM 30074</strain>
    </source>
</reference>
<protein>
    <submittedName>
        <fullName evidence="1">Uncharacterized protein</fullName>
    </submittedName>
</protein>
<evidence type="ECO:0000313" key="1">
    <source>
        <dbReference type="EMBL" id="PIL46096.1"/>
    </source>
</evidence>
<name>A0A2G8TJ64_9BURK</name>